<reference evidence="6" key="1">
    <citation type="submission" date="2023-12" db="EMBL/GenBank/DDBJ databases">
        <title>Genome assembly of Anisodus tanguticus.</title>
        <authorList>
            <person name="Wang Y.-J."/>
        </authorList>
    </citation>
    <scope>NUCLEOTIDE SEQUENCE</scope>
    <source>
        <strain evidence="6">KB-2021</strain>
        <tissue evidence="6">Leaf</tissue>
    </source>
</reference>
<dbReference type="AlphaFoldDB" id="A0AAE1SKF5"/>
<dbReference type="EMBL" id="JAVYJV010000004">
    <property type="protein sequence ID" value="KAK4372359.1"/>
    <property type="molecule type" value="Genomic_DNA"/>
</dbReference>
<organism evidence="6 7">
    <name type="scientific">Anisodus tanguticus</name>
    <dbReference type="NCBI Taxonomy" id="243964"/>
    <lineage>
        <taxon>Eukaryota</taxon>
        <taxon>Viridiplantae</taxon>
        <taxon>Streptophyta</taxon>
        <taxon>Embryophyta</taxon>
        <taxon>Tracheophyta</taxon>
        <taxon>Spermatophyta</taxon>
        <taxon>Magnoliopsida</taxon>
        <taxon>eudicotyledons</taxon>
        <taxon>Gunneridae</taxon>
        <taxon>Pentapetalae</taxon>
        <taxon>asterids</taxon>
        <taxon>lamiids</taxon>
        <taxon>Solanales</taxon>
        <taxon>Solanaceae</taxon>
        <taxon>Solanoideae</taxon>
        <taxon>Hyoscyameae</taxon>
        <taxon>Anisodus</taxon>
    </lineage>
</organism>
<gene>
    <name evidence="6" type="ORF">RND71_007743</name>
</gene>
<dbReference type="InterPro" id="IPR044713">
    <property type="entry name" value="DNJA1/2-like"/>
</dbReference>
<keyword evidence="1" id="KW-0479">Metal-binding</keyword>
<dbReference type="GO" id="GO:0006457">
    <property type="term" value="P:protein folding"/>
    <property type="evidence" value="ECO:0007669"/>
    <property type="project" value="InterPro"/>
</dbReference>
<proteinExistence type="predicted"/>
<keyword evidence="3" id="KW-0863">Zinc-finger</keyword>
<keyword evidence="7" id="KW-1185">Reference proteome</keyword>
<dbReference type="Gene3D" id="2.60.260.20">
    <property type="entry name" value="Urease metallochaperone UreE, N-terminal domain"/>
    <property type="match status" value="2"/>
</dbReference>
<dbReference type="SUPFAM" id="SSF57938">
    <property type="entry name" value="DnaJ/Hsp40 cysteine-rich domain"/>
    <property type="match status" value="1"/>
</dbReference>
<evidence type="ECO:0000259" key="5">
    <source>
        <dbReference type="Pfam" id="PF01556"/>
    </source>
</evidence>
<dbReference type="Proteomes" id="UP001291623">
    <property type="component" value="Unassembled WGS sequence"/>
</dbReference>
<comment type="caution">
    <text evidence="6">The sequence shown here is derived from an EMBL/GenBank/DDBJ whole genome shotgun (WGS) entry which is preliminary data.</text>
</comment>
<evidence type="ECO:0000256" key="3">
    <source>
        <dbReference type="ARBA" id="ARBA00022771"/>
    </source>
</evidence>
<dbReference type="InterPro" id="IPR002939">
    <property type="entry name" value="DnaJ_C"/>
</dbReference>
<feature type="domain" description="Chaperone DnaJ C-terminal" evidence="5">
    <location>
        <begin position="31"/>
        <end position="159"/>
    </location>
</feature>
<dbReference type="FunFam" id="2.60.260.20:FF:000003">
    <property type="entry name" value="DnaJ subfamily A member 2"/>
    <property type="match status" value="1"/>
</dbReference>
<keyword evidence="4" id="KW-0862">Zinc</keyword>
<name>A0AAE1SKF5_9SOLA</name>
<dbReference type="GO" id="GO:0051082">
    <property type="term" value="F:unfolded protein binding"/>
    <property type="evidence" value="ECO:0007669"/>
    <property type="project" value="InterPro"/>
</dbReference>
<evidence type="ECO:0000256" key="4">
    <source>
        <dbReference type="ARBA" id="ARBA00022833"/>
    </source>
</evidence>
<dbReference type="Pfam" id="PF01556">
    <property type="entry name" value="DnaJ_C"/>
    <property type="match status" value="1"/>
</dbReference>
<evidence type="ECO:0000313" key="6">
    <source>
        <dbReference type="EMBL" id="KAK4372359.1"/>
    </source>
</evidence>
<keyword evidence="2" id="KW-0677">Repeat</keyword>
<sequence length="186" mass="21358">MIQQMHHPCNECKGTGETINDKDRCAQCKGEIVVQEKELEVHVEKGMQNGQKVTCPGEADEAPETITGDIVFVLQQKEHPKFKRMGDDLFVEHTWTLAEAICGFQFILTHLDNRKLLIKSQPGEIAKPDQFKAINDEGMPMYQRPFMRGELYIHLTIDFRVIVRAMQVSEMELDECEETTLHDVNI</sequence>
<dbReference type="GO" id="GO:0030544">
    <property type="term" value="F:Hsp70 protein binding"/>
    <property type="evidence" value="ECO:0007669"/>
    <property type="project" value="InterPro"/>
</dbReference>
<dbReference type="InterPro" id="IPR036410">
    <property type="entry name" value="HSP_DnaJ_Cys-rich_dom_sf"/>
</dbReference>
<dbReference type="PANTHER" id="PTHR43888">
    <property type="entry name" value="DNAJ-LIKE-2, ISOFORM A-RELATED"/>
    <property type="match status" value="1"/>
</dbReference>
<dbReference type="GO" id="GO:0008270">
    <property type="term" value="F:zinc ion binding"/>
    <property type="evidence" value="ECO:0007669"/>
    <property type="project" value="UniProtKB-KW"/>
</dbReference>
<dbReference type="SUPFAM" id="SSF49493">
    <property type="entry name" value="HSP40/DnaJ peptide-binding domain"/>
    <property type="match status" value="2"/>
</dbReference>
<evidence type="ECO:0000256" key="2">
    <source>
        <dbReference type="ARBA" id="ARBA00022737"/>
    </source>
</evidence>
<evidence type="ECO:0000313" key="7">
    <source>
        <dbReference type="Proteomes" id="UP001291623"/>
    </source>
</evidence>
<dbReference type="InterPro" id="IPR008971">
    <property type="entry name" value="HSP40/DnaJ_pept-bd"/>
</dbReference>
<accession>A0AAE1SKF5</accession>
<evidence type="ECO:0000256" key="1">
    <source>
        <dbReference type="ARBA" id="ARBA00022723"/>
    </source>
</evidence>
<dbReference type="CDD" id="cd10747">
    <property type="entry name" value="DnaJ_C"/>
    <property type="match status" value="1"/>
</dbReference>
<protein>
    <recommendedName>
        <fullName evidence="5">Chaperone DnaJ C-terminal domain-containing protein</fullName>
    </recommendedName>
</protein>